<proteinExistence type="predicted"/>
<sequence length="68" mass="8349">MTRGWMGVGVAWSNRREEKRIRKGTKTEKWRKKRKWRSDAKEIEVKKKEGRKNEKKKTEKKKMSDHHP</sequence>
<dbReference type="EMBL" id="CM016553">
    <property type="protein sequence ID" value="TKW33569.1"/>
    <property type="molecule type" value="Genomic_DNA"/>
</dbReference>
<organism evidence="2 3">
    <name type="scientific">Setaria viridis</name>
    <name type="common">Green bristlegrass</name>
    <name type="synonym">Setaria italica subsp. viridis</name>
    <dbReference type="NCBI Taxonomy" id="4556"/>
    <lineage>
        <taxon>Eukaryota</taxon>
        <taxon>Viridiplantae</taxon>
        <taxon>Streptophyta</taxon>
        <taxon>Embryophyta</taxon>
        <taxon>Tracheophyta</taxon>
        <taxon>Spermatophyta</taxon>
        <taxon>Magnoliopsida</taxon>
        <taxon>Liliopsida</taxon>
        <taxon>Poales</taxon>
        <taxon>Poaceae</taxon>
        <taxon>PACMAD clade</taxon>
        <taxon>Panicoideae</taxon>
        <taxon>Panicodae</taxon>
        <taxon>Paniceae</taxon>
        <taxon>Cenchrinae</taxon>
        <taxon>Setaria</taxon>
    </lineage>
</organism>
<accession>A0A4U6VZP4</accession>
<dbReference type="Gramene" id="TKW33569">
    <property type="protein sequence ID" value="TKW33569"/>
    <property type="gene ID" value="SEVIR_2G246450v2"/>
</dbReference>
<feature type="compositionally biased region" description="Basic and acidic residues" evidence="1">
    <location>
        <begin position="37"/>
        <end position="47"/>
    </location>
</feature>
<protein>
    <submittedName>
        <fullName evidence="2">Uncharacterized protein</fullName>
    </submittedName>
</protein>
<dbReference type="Proteomes" id="UP000298652">
    <property type="component" value="Chromosome 2"/>
</dbReference>
<evidence type="ECO:0000313" key="2">
    <source>
        <dbReference type="EMBL" id="TKW33569.1"/>
    </source>
</evidence>
<feature type="region of interest" description="Disordered" evidence="1">
    <location>
        <begin position="1"/>
        <end position="68"/>
    </location>
</feature>
<keyword evidence="3" id="KW-1185">Reference proteome</keyword>
<dbReference type="AlphaFoldDB" id="A0A4U6VZP4"/>
<evidence type="ECO:0000256" key="1">
    <source>
        <dbReference type="SAM" id="MobiDB-lite"/>
    </source>
</evidence>
<gene>
    <name evidence="2" type="ORF">SEVIR_2G246450v2</name>
</gene>
<feature type="compositionally biased region" description="Basic and acidic residues" evidence="1">
    <location>
        <begin position="14"/>
        <end position="28"/>
    </location>
</feature>
<feature type="compositionally biased region" description="Basic residues" evidence="1">
    <location>
        <begin position="48"/>
        <end position="60"/>
    </location>
</feature>
<name>A0A4U6VZP4_SETVI</name>
<reference evidence="2" key="1">
    <citation type="submission" date="2019-03" db="EMBL/GenBank/DDBJ databases">
        <title>WGS assembly of Setaria viridis.</title>
        <authorList>
            <person name="Huang P."/>
            <person name="Jenkins J."/>
            <person name="Grimwood J."/>
            <person name="Barry K."/>
            <person name="Healey A."/>
            <person name="Mamidi S."/>
            <person name="Sreedasyam A."/>
            <person name="Shu S."/>
            <person name="Feldman M."/>
            <person name="Wu J."/>
            <person name="Yu Y."/>
            <person name="Chen C."/>
            <person name="Johnson J."/>
            <person name="Rokhsar D."/>
            <person name="Baxter I."/>
            <person name="Schmutz J."/>
            <person name="Brutnell T."/>
            <person name="Kellogg E."/>
        </authorList>
    </citation>
    <scope>NUCLEOTIDE SEQUENCE [LARGE SCALE GENOMIC DNA]</scope>
</reference>
<evidence type="ECO:0000313" key="3">
    <source>
        <dbReference type="Proteomes" id="UP000298652"/>
    </source>
</evidence>